<evidence type="ECO:0000256" key="1">
    <source>
        <dbReference type="SAM" id="MobiDB-lite"/>
    </source>
</evidence>
<gene>
    <name evidence="3" type="ORF">RVR_6115</name>
</gene>
<evidence type="ECO:0000256" key="2">
    <source>
        <dbReference type="SAM" id="Phobius"/>
    </source>
</evidence>
<keyword evidence="2" id="KW-0812">Transmembrane</keyword>
<proteinExistence type="predicted"/>
<dbReference type="KEGG" id="arev:RVR_6115"/>
<accession>A0A7U3UVD6</accession>
<dbReference type="Proteomes" id="UP000595703">
    <property type="component" value="Chromosome"/>
</dbReference>
<dbReference type="EMBL" id="AP018365">
    <property type="protein sequence ID" value="BBA99479.1"/>
    <property type="molecule type" value="Genomic_DNA"/>
</dbReference>
<evidence type="ECO:0000313" key="3">
    <source>
        <dbReference type="EMBL" id="BBA99479.1"/>
    </source>
</evidence>
<reference evidence="3 4" key="4">
    <citation type="journal article" date="2020" name="Sci. Rep.">
        <title>beta-carboline chemical signals induce reveromycin production through a LuxR family regulator in Streptomyces sp. SN-593.</title>
        <authorList>
            <person name="Panthee S."/>
            <person name="Kito N."/>
            <person name="Hayashi T."/>
            <person name="Shimizu T."/>
            <person name="Ishikawa J."/>
            <person name="Hamamoto H."/>
            <person name="Osada H."/>
            <person name="Takahashi S."/>
        </authorList>
    </citation>
    <scope>NUCLEOTIDE SEQUENCE [LARGE SCALE GENOMIC DNA]</scope>
    <source>
        <strain evidence="3 4">SN-593</strain>
    </source>
</reference>
<evidence type="ECO:0000313" key="4">
    <source>
        <dbReference type="Proteomes" id="UP000595703"/>
    </source>
</evidence>
<reference evidence="3 4" key="1">
    <citation type="journal article" date="2010" name="J. Bacteriol.">
        <title>Biochemical characterization of a novel indole prenyltransferase from Streptomyces sp. SN-593.</title>
        <authorList>
            <person name="Takahashi S."/>
            <person name="Takagi H."/>
            <person name="Toyoda A."/>
            <person name="Uramoto M."/>
            <person name="Nogawa T."/>
            <person name="Ueki M."/>
            <person name="Sakaki Y."/>
            <person name="Osada H."/>
        </authorList>
    </citation>
    <scope>NUCLEOTIDE SEQUENCE [LARGE SCALE GENOMIC DNA]</scope>
    <source>
        <strain evidence="3 4">SN-593</strain>
    </source>
</reference>
<name>A0A7U3UVD6_9ACTN</name>
<feature type="transmembrane region" description="Helical" evidence="2">
    <location>
        <begin position="82"/>
        <end position="104"/>
    </location>
</feature>
<dbReference type="AlphaFoldDB" id="A0A7U3UVD6"/>
<sequence length="114" mass="12068">MTAPTRPSARWPASPATPTAPSSPSRSRPTCTSPIRASLTSSPALRFPPTSRRNAARAAGYVLAVLFAFVAGRSAREVGADWLLAFLAGVGGFSAVTTVVRWSARLVSPRRFRV</sequence>
<keyword evidence="2" id="KW-1133">Transmembrane helix</keyword>
<feature type="compositionally biased region" description="Low complexity" evidence="1">
    <location>
        <begin position="1"/>
        <end position="34"/>
    </location>
</feature>
<feature type="transmembrane region" description="Helical" evidence="2">
    <location>
        <begin position="58"/>
        <end position="76"/>
    </location>
</feature>
<reference evidence="3 4" key="2">
    <citation type="journal article" date="2011" name="J. Antibiot.">
        <title>Furaquinocins I and J: novel polyketide isoprenoid hybrid compounds from Streptomyces reveromyceticus SN-593.</title>
        <authorList>
            <person name="Panthee S."/>
            <person name="Takahashi S."/>
            <person name="Takagi H."/>
            <person name="Nogawa T."/>
            <person name="Oowada E."/>
            <person name="Uramoto M."/>
            <person name="Osada H."/>
        </authorList>
    </citation>
    <scope>NUCLEOTIDE SEQUENCE [LARGE SCALE GENOMIC DNA]</scope>
    <source>
        <strain evidence="3 4">SN-593</strain>
    </source>
</reference>
<keyword evidence="2" id="KW-0472">Membrane</keyword>
<protein>
    <submittedName>
        <fullName evidence="3">Uncharacterized protein</fullName>
    </submittedName>
</protein>
<organism evidence="3 4">
    <name type="scientific">Actinacidiphila reveromycinica</name>
    <dbReference type="NCBI Taxonomy" id="659352"/>
    <lineage>
        <taxon>Bacteria</taxon>
        <taxon>Bacillati</taxon>
        <taxon>Actinomycetota</taxon>
        <taxon>Actinomycetes</taxon>
        <taxon>Kitasatosporales</taxon>
        <taxon>Streptomycetaceae</taxon>
        <taxon>Actinacidiphila</taxon>
    </lineage>
</organism>
<feature type="region of interest" description="Disordered" evidence="1">
    <location>
        <begin position="1"/>
        <end position="50"/>
    </location>
</feature>
<keyword evidence="4" id="KW-1185">Reference proteome</keyword>
<reference evidence="3 4" key="3">
    <citation type="journal article" date="2011" name="Nat. Chem. Biol.">
        <title>Reveromycin A biosynthesis uses RevG and RevJ for stereospecific spiroacetal formation.</title>
        <authorList>
            <person name="Takahashi S."/>
            <person name="Toyoda A."/>
            <person name="Sekiyama Y."/>
            <person name="Takagi H."/>
            <person name="Nogawa T."/>
            <person name="Uramoto M."/>
            <person name="Suzuki R."/>
            <person name="Koshino H."/>
            <person name="Kumano T."/>
            <person name="Panthee S."/>
            <person name="Dairi T."/>
            <person name="Ishikawa J."/>
            <person name="Ikeda H."/>
            <person name="Sakaki Y."/>
            <person name="Osada H."/>
        </authorList>
    </citation>
    <scope>NUCLEOTIDE SEQUENCE [LARGE SCALE GENOMIC DNA]</scope>
    <source>
        <strain evidence="3 4">SN-593</strain>
    </source>
</reference>